<comment type="caution">
    <text evidence="2">The sequence shown here is derived from an EMBL/GenBank/DDBJ whole genome shotgun (WGS) entry which is preliminary data.</text>
</comment>
<evidence type="ECO:0000313" key="3">
    <source>
        <dbReference type="Proteomes" id="UP000022910"/>
    </source>
</evidence>
<accession>A0A015N5A5</accession>
<dbReference type="Proteomes" id="UP000022910">
    <property type="component" value="Unassembled WGS sequence"/>
</dbReference>
<evidence type="ECO:0000313" key="2">
    <source>
        <dbReference type="EMBL" id="EXX74328.1"/>
    </source>
</evidence>
<feature type="region of interest" description="Disordered" evidence="1">
    <location>
        <begin position="46"/>
        <end position="77"/>
    </location>
</feature>
<dbReference type="AlphaFoldDB" id="A0A015N5A5"/>
<reference evidence="2 3" key="1">
    <citation type="submission" date="2014-02" db="EMBL/GenBank/DDBJ databases">
        <title>Single nucleus genome sequencing reveals high similarity among nuclei of an endomycorrhizal fungus.</title>
        <authorList>
            <person name="Lin K."/>
            <person name="Geurts R."/>
            <person name="Zhang Z."/>
            <person name="Limpens E."/>
            <person name="Saunders D.G."/>
            <person name="Mu D."/>
            <person name="Pang E."/>
            <person name="Cao H."/>
            <person name="Cha H."/>
            <person name="Lin T."/>
            <person name="Zhou Q."/>
            <person name="Shang Y."/>
            <person name="Li Y."/>
            <person name="Ivanov S."/>
            <person name="Sharma T."/>
            <person name="Velzen R.V."/>
            <person name="Ruijter N.D."/>
            <person name="Aanen D.K."/>
            <person name="Win J."/>
            <person name="Kamoun S."/>
            <person name="Bisseling T."/>
            <person name="Huang S."/>
        </authorList>
    </citation>
    <scope>NUCLEOTIDE SEQUENCE [LARGE SCALE GENOMIC DNA]</scope>
    <source>
        <strain evidence="3">DAOM197198w</strain>
    </source>
</reference>
<dbReference type="HOGENOM" id="CLU_1723339_0_0_1"/>
<protein>
    <submittedName>
        <fullName evidence="2">Uncharacterized protein</fullName>
    </submittedName>
</protein>
<dbReference type="EMBL" id="JEMT01012996">
    <property type="protein sequence ID" value="EXX74328.1"/>
    <property type="molecule type" value="Genomic_DNA"/>
</dbReference>
<sequence length="152" mass="17275">MLKLLKFCQNYNKSIVKFNRRILKRFRQATLTSTLHKVQSNELENLSAPSHLKHPASRNLQSSNSLPPSHPEHLASRNLNTSTPLHEVQSNELENFSVLSCPELRDLNFSASLRSFNASTFPILPPCFNNMYGYDFPARHLAICESKCSSIC</sequence>
<proteinExistence type="predicted"/>
<keyword evidence="3" id="KW-1185">Reference proteome</keyword>
<feature type="compositionally biased region" description="Polar residues" evidence="1">
    <location>
        <begin position="58"/>
        <end position="67"/>
    </location>
</feature>
<name>A0A015N5A5_RHIIW</name>
<gene>
    <name evidence="2" type="ORF">RirG_052110</name>
</gene>
<organism evidence="2 3">
    <name type="scientific">Rhizophagus irregularis (strain DAOM 197198w)</name>
    <name type="common">Glomus intraradices</name>
    <dbReference type="NCBI Taxonomy" id="1432141"/>
    <lineage>
        <taxon>Eukaryota</taxon>
        <taxon>Fungi</taxon>
        <taxon>Fungi incertae sedis</taxon>
        <taxon>Mucoromycota</taxon>
        <taxon>Glomeromycotina</taxon>
        <taxon>Glomeromycetes</taxon>
        <taxon>Glomerales</taxon>
        <taxon>Glomeraceae</taxon>
        <taxon>Rhizophagus</taxon>
    </lineage>
</organism>
<dbReference type="OrthoDB" id="10301938at2759"/>
<evidence type="ECO:0000256" key="1">
    <source>
        <dbReference type="SAM" id="MobiDB-lite"/>
    </source>
</evidence>